<dbReference type="PANTHER" id="PTHR43649">
    <property type="entry name" value="ARABINOSE-BINDING PROTEIN-RELATED"/>
    <property type="match status" value="1"/>
</dbReference>
<dbReference type="InterPro" id="IPR006059">
    <property type="entry name" value="SBP"/>
</dbReference>
<comment type="subcellular location">
    <subcellularLocation>
        <location evidence="1">Periplasm</location>
    </subcellularLocation>
</comment>
<reference evidence="5 6" key="1">
    <citation type="submission" date="2022-06" db="EMBL/GenBank/DDBJ databases">
        <title>Rhizosaccharibacter gen. nov. sp. nov. KSS12, endophytic bacteria isolated from sugarcane.</title>
        <authorList>
            <person name="Pitiwittayakul N."/>
        </authorList>
    </citation>
    <scope>NUCLEOTIDE SEQUENCE [LARGE SCALE GENOMIC DNA]</scope>
    <source>
        <strain evidence="5 6">KSS12</strain>
    </source>
</reference>
<keyword evidence="3" id="KW-0813">Transport</keyword>
<evidence type="ECO:0000256" key="4">
    <source>
        <dbReference type="ARBA" id="ARBA00022729"/>
    </source>
</evidence>
<evidence type="ECO:0000256" key="3">
    <source>
        <dbReference type="ARBA" id="ARBA00022448"/>
    </source>
</evidence>
<keyword evidence="6" id="KW-1185">Reference proteome</keyword>
<proteinExistence type="inferred from homology"/>
<comment type="similarity">
    <text evidence="2">Belongs to the bacterial solute-binding protein 1 family.</text>
</comment>
<dbReference type="Pfam" id="PF01547">
    <property type="entry name" value="SBP_bac_1"/>
    <property type="match status" value="1"/>
</dbReference>
<evidence type="ECO:0000256" key="2">
    <source>
        <dbReference type="ARBA" id="ARBA00008520"/>
    </source>
</evidence>
<dbReference type="PANTHER" id="PTHR43649:SF34">
    <property type="entry name" value="ABC TRANSPORTER PERIPLASMIC-BINDING PROTEIN YCJN-RELATED"/>
    <property type="match status" value="1"/>
</dbReference>
<evidence type="ECO:0000313" key="5">
    <source>
        <dbReference type="EMBL" id="MCQ8242203.1"/>
    </source>
</evidence>
<organism evidence="5 6">
    <name type="scientific">Rhizosaccharibacter radicis</name>
    <dbReference type="NCBI Taxonomy" id="2782605"/>
    <lineage>
        <taxon>Bacteria</taxon>
        <taxon>Pseudomonadati</taxon>
        <taxon>Pseudomonadota</taxon>
        <taxon>Alphaproteobacteria</taxon>
        <taxon>Acetobacterales</taxon>
        <taxon>Acetobacteraceae</taxon>
        <taxon>Rhizosaccharibacter</taxon>
    </lineage>
</organism>
<sequence length="593" mass="66018">MNDLERLRLLDFLDQLRAPWTELFPRSSGDLTMLLVAHLVQAEIRGELVTVSALAQAGYAPYTTSMRRIDEMIAQKTILRVERSRTGKSFALKPSLQLRQDFDAYLKKIKTVLAATFGRRDDSEAPDSYYFGAPPASVVQRPPSMAREGRRTDMRFLLADDNYFTAMQNLWGDFRHDFGSRQDVELARLPQLYRLTLDNAQQPVSRYHLTALNIPWIGEFASKGLIRPIEDELSSLGLDPADFHDSFWAAGSYGGRQYGIPIYCTIETLAVRRDLLAEAGLPAPTSFDQVIDVGRHLHAPSHGRYGITWNAARGMPVAASFLFLLADCGEYLVPRSHAGDPDAVPHLPVEAGLRVLDYMHRMVEISPPDVTALDWESSFDIFLRGDAAMTYCWSMRCARFEYDTRSRVKRRVTYLPHPAGPHGCSTAPLGGFVLTIPVNLPQDQVRLAVEAMAWMMAPDSVRSHVKSGFPFLPRFSVVSDPEVMQSSPIVGFVEKVASRNMIDGWPRPPIPNYTAVEAIIGAEVHDALTRRKSDRAALAAIEEQIARLGGALPVRRTSHGTKIAVPRAGRPRVPVELGAATLAAQKEGNSWNR</sequence>
<dbReference type="SUPFAM" id="SSF53850">
    <property type="entry name" value="Periplasmic binding protein-like II"/>
    <property type="match status" value="1"/>
</dbReference>
<accession>A0ABT1W2S8</accession>
<dbReference type="EMBL" id="JAMZEJ010000010">
    <property type="protein sequence ID" value="MCQ8242203.1"/>
    <property type="molecule type" value="Genomic_DNA"/>
</dbReference>
<evidence type="ECO:0000256" key="1">
    <source>
        <dbReference type="ARBA" id="ARBA00004418"/>
    </source>
</evidence>
<dbReference type="Gene3D" id="3.40.190.10">
    <property type="entry name" value="Periplasmic binding protein-like II"/>
    <property type="match status" value="2"/>
</dbReference>
<dbReference type="RefSeq" id="WP_422920961.1">
    <property type="nucleotide sequence ID" value="NZ_JAMZEJ010000010.1"/>
</dbReference>
<comment type="caution">
    <text evidence="5">The sequence shown here is derived from an EMBL/GenBank/DDBJ whole genome shotgun (WGS) entry which is preliminary data.</text>
</comment>
<dbReference type="InterPro" id="IPR050490">
    <property type="entry name" value="Bact_solute-bd_prot1"/>
</dbReference>
<keyword evidence="4" id="KW-0732">Signal</keyword>
<name>A0ABT1W2S8_9PROT</name>
<evidence type="ECO:0000313" key="6">
    <source>
        <dbReference type="Proteomes" id="UP001524547"/>
    </source>
</evidence>
<dbReference type="Proteomes" id="UP001524547">
    <property type="component" value="Unassembled WGS sequence"/>
</dbReference>
<gene>
    <name evidence="5" type="ORF">NFI88_15315</name>
</gene>
<protein>
    <submittedName>
        <fullName evidence="5">Extracellular solute-binding protein</fullName>
    </submittedName>
</protein>